<feature type="compositionally biased region" description="Pro residues" evidence="1">
    <location>
        <begin position="64"/>
        <end position="74"/>
    </location>
</feature>
<dbReference type="AlphaFoldDB" id="A0A7Y9YGF0"/>
<evidence type="ECO:0000259" key="3">
    <source>
        <dbReference type="Pfam" id="PF25302"/>
    </source>
</evidence>
<feature type="transmembrane region" description="Helical" evidence="2">
    <location>
        <begin position="86"/>
        <end position="106"/>
    </location>
</feature>
<keyword evidence="2" id="KW-1133">Transmembrane helix</keyword>
<dbReference type="SUPFAM" id="SSF49785">
    <property type="entry name" value="Galactose-binding domain-like"/>
    <property type="match status" value="1"/>
</dbReference>
<reference evidence="4 5" key="1">
    <citation type="submission" date="2020-07" db="EMBL/GenBank/DDBJ databases">
        <title>Sequencing the genomes of 1000 actinobacteria strains.</title>
        <authorList>
            <person name="Klenk H.-P."/>
        </authorList>
    </citation>
    <scope>NUCLEOTIDE SEQUENCE [LARGE SCALE GENOMIC DNA]</scope>
    <source>
        <strain evidence="4 5">DSM 18248</strain>
    </source>
</reference>
<dbReference type="Gene3D" id="2.60.120.260">
    <property type="entry name" value="Galactose-binding domain-like"/>
    <property type="match status" value="1"/>
</dbReference>
<feature type="domain" description="NAD glycohydrolase translocation F5/8 type C" evidence="3">
    <location>
        <begin position="161"/>
        <end position="294"/>
    </location>
</feature>
<keyword evidence="5" id="KW-1185">Reference proteome</keyword>
<evidence type="ECO:0000256" key="2">
    <source>
        <dbReference type="SAM" id="Phobius"/>
    </source>
</evidence>
<dbReference type="InterPro" id="IPR008979">
    <property type="entry name" value="Galactose-bd-like_sf"/>
</dbReference>
<feature type="region of interest" description="Disordered" evidence="1">
    <location>
        <begin position="110"/>
        <end position="175"/>
    </location>
</feature>
<evidence type="ECO:0000313" key="4">
    <source>
        <dbReference type="EMBL" id="NYI10607.1"/>
    </source>
</evidence>
<proteinExistence type="predicted"/>
<sequence>MSTCARCGAQHPVDSVGRYCTNCGAPRDAAPGPGQEPPPVHQAPPPPRFPLYADDPVEQGGPGDPVPVPAPSPGAPVARHRRRTPLVWVGLGVTALLLVVVAVALLTGESVTDPGAPGPAAGTSSTDGDPAPTADPEPLVDLVTAQAPRSDADSVDISTGRPTSYEAGNMVDGDPETAWRVDGDASGETLRFTFDEPVTLTSVGLVNGYAKTSVDGSGTEFDLYAGGRRVLQVQWVLDGEAVIDQALSDGDRELQRVDTGAVEVTVVELRLVEVSAPGKGPAARDKTAVSEVSLEGYAG</sequence>
<organism evidence="4 5">
    <name type="scientific">Nocardioides marinus</name>
    <dbReference type="NCBI Taxonomy" id="374514"/>
    <lineage>
        <taxon>Bacteria</taxon>
        <taxon>Bacillati</taxon>
        <taxon>Actinomycetota</taxon>
        <taxon>Actinomycetes</taxon>
        <taxon>Propionibacteriales</taxon>
        <taxon>Nocardioidaceae</taxon>
        <taxon>Nocardioides</taxon>
    </lineage>
</organism>
<keyword evidence="2" id="KW-0812">Transmembrane</keyword>
<dbReference type="Pfam" id="PF25302">
    <property type="entry name" value="NADase_transloc"/>
    <property type="match status" value="1"/>
</dbReference>
<name>A0A7Y9YGF0_9ACTN</name>
<dbReference type="InterPro" id="IPR057561">
    <property type="entry name" value="NADase_transloc"/>
</dbReference>
<dbReference type="EMBL" id="JACBZI010000001">
    <property type="protein sequence ID" value="NYI10607.1"/>
    <property type="molecule type" value="Genomic_DNA"/>
</dbReference>
<accession>A0A7Y9YGF0</accession>
<dbReference type="RefSeq" id="WP_179531417.1">
    <property type="nucleotide sequence ID" value="NZ_BAAAPP010000005.1"/>
</dbReference>
<dbReference type="Proteomes" id="UP000537326">
    <property type="component" value="Unassembled WGS sequence"/>
</dbReference>
<feature type="region of interest" description="Disordered" evidence="1">
    <location>
        <begin position="22"/>
        <end position="78"/>
    </location>
</feature>
<protein>
    <recommendedName>
        <fullName evidence="3">NAD glycohydrolase translocation F5/8 type C domain-containing protein</fullName>
    </recommendedName>
</protein>
<keyword evidence="2" id="KW-0472">Membrane</keyword>
<feature type="compositionally biased region" description="Pro residues" evidence="1">
    <location>
        <begin position="34"/>
        <end position="49"/>
    </location>
</feature>
<dbReference type="NCBIfam" id="NF047619">
    <property type="entry name" value="NADase_discoid"/>
    <property type="match status" value="1"/>
</dbReference>
<comment type="caution">
    <text evidence="4">The sequence shown here is derived from an EMBL/GenBank/DDBJ whole genome shotgun (WGS) entry which is preliminary data.</text>
</comment>
<evidence type="ECO:0000313" key="5">
    <source>
        <dbReference type="Proteomes" id="UP000537326"/>
    </source>
</evidence>
<gene>
    <name evidence="4" type="ORF">BKA05_002122</name>
</gene>
<evidence type="ECO:0000256" key="1">
    <source>
        <dbReference type="SAM" id="MobiDB-lite"/>
    </source>
</evidence>